<name>A0A931N5N9_9NOCA</name>
<proteinExistence type="predicted"/>
<reference evidence="1" key="1">
    <citation type="submission" date="2020-11" db="EMBL/GenBank/DDBJ databases">
        <title>Nocardia NEAU-351.nov., a novel actinomycete isolated from the cow dung.</title>
        <authorList>
            <person name="Zhang X."/>
        </authorList>
    </citation>
    <scope>NUCLEOTIDE SEQUENCE</scope>
    <source>
        <strain evidence="1">NEAU-351</strain>
    </source>
</reference>
<evidence type="ECO:0000313" key="1">
    <source>
        <dbReference type="EMBL" id="MBH0779616.1"/>
    </source>
</evidence>
<dbReference type="EMBL" id="JADMLG010000011">
    <property type="protein sequence ID" value="MBH0779616.1"/>
    <property type="molecule type" value="Genomic_DNA"/>
</dbReference>
<evidence type="ECO:0000313" key="2">
    <source>
        <dbReference type="Proteomes" id="UP000655751"/>
    </source>
</evidence>
<comment type="caution">
    <text evidence="1">The sequence shown here is derived from an EMBL/GenBank/DDBJ whole genome shotgun (WGS) entry which is preliminary data.</text>
</comment>
<dbReference type="Proteomes" id="UP000655751">
    <property type="component" value="Unassembled WGS sequence"/>
</dbReference>
<dbReference type="AlphaFoldDB" id="A0A931N5N9"/>
<keyword evidence="2" id="KW-1185">Reference proteome</keyword>
<dbReference type="RefSeq" id="WP_196151917.1">
    <property type="nucleotide sequence ID" value="NZ_JADMLG010000011.1"/>
</dbReference>
<accession>A0A931N5N9</accession>
<sequence>MTTTVPAQADPLPQWAPIGNTLYTFGDANFCTGAITVDLEAARGRPGFVRAHVTPQGYQRGPCGNHVMLGWVGSAGFRHQDVYVRTGAARGDTVTVDLWVGMGPAKIMADTWPVQGPFAEWYLYVP</sequence>
<organism evidence="1 2">
    <name type="scientific">Nocardia bovistercoris</name>
    <dbReference type="NCBI Taxonomy" id="2785916"/>
    <lineage>
        <taxon>Bacteria</taxon>
        <taxon>Bacillati</taxon>
        <taxon>Actinomycetota</taxon>
        <taxon>Actinomycetes</taxon>
        <taxon>Mycobacteriales</taxon>
        <taxon>Nocardiaceae</taxon>
        <taxon>Nocardia</taxon>
    </lineage>
</organism>
<gene>
    <name evidence="1" type="ORF">IT779_25425</name>
</gene>
<protein>
    <submittedName>
        <fullName evidence="1">Uncharacterized protein</fullName>
    </submittedName>
</protein>